<dbReference type="EMBL" id="CM046392">
    <property type="protein sequence ID" value="KAI8556532.1"/>
    <property type="molecule type" value="Genomic_DNA"/>
</dbReference>
<reference evidence="1" key="1">
    <citation type="submission" date="2022-02" db="EMBL/GenBank/DDBJ databases">
        <title>Plant Genome Project.</title>
        <authorList>
            <person name="Zhang R.-G."/>
        </authorList>
    </citation>
    <scope>NUCLEOTIDE SEQUENCE</scope>
    <source>
        <strain evidence="1">AT1</strain>
    </source>
</reference>
<accession>A0ACC0NUV6</accession>
<sequence>MDKLSPTVWFLLVVLLYASDTVKIKLMVGADTCYQGLGRCVDAHECDRNCKSLHPHVPSKGICTSFRYKPKNIFCECSYACK</sequence>
<evidence type="ECO:0000313" key="2">
    <source>
        <dbReference type="Proteomes" id="UP001062846"/>
    </source>
</evidence>
<comment type="caution">
    <text evidence="1">The sequence shown here is derived from an EMBL/GenBank/DDBJ whole genome shotgun (WGS) entry which is preliminary data.</text>
</comment>
<proteinExistence type="predicted"/>
<dbReference type="Proteomes" id="UP001062846">
    <property type="component" value="Chromosome 5"/>
</dbReference>
<gene>
    <name evidence="1" type="ORF">RHMOL_Rhmol05G0260400</name>
</gene>
<name>A0ACC0NUV6_RHOML</name>
<evidence type="ECO:0000313" key="1">
    <source>
        <dbReference type="EMBL" id="KAI8556532.1"/>
    </source>
</evidence>
<keyword evidence="2" id="KW-1185">Reference proteome</keyword>
<organism evidence="1 2">
    <name type="scientific">Rhododendron molle</name>
    <name type="common">Chinese azalea</name>
    <name type="synonym">Azalea mollis</name>
    <dbReference type="NCBI Taxonomy" id="49168"/>
    <lineage>
        <taxon>Eukaryota</taxon>
        <taxon>Viridiplantae</taxon>
        <taxon>Streptophyta</taxon>
        <taxon>Embryophyta</taxon>
        <taxon>Tracheophyta</taxon>
        <taxon>Spermatophyta</taxon>
        <taxon>Magnoliopsida</taxon>
        <taxon>eudicotyledons</taxon>
        <taxon>Gunneridae</taxon>
        <taxon>Pentapetalae</taxon>
        <taxon>asterids</taxon>
        <taxon>Ericales</taxon>
        <taxon>Ericaceae</taxon>
        <taxon>Ericoideae</taxon>
        <taxon>Rhodoreae</taxon>
        <taxon>Rhododendron</taxon>
    </lineage>
</organism>
<protein>
    <submittedName>
        <fullName evidence="1">Uncharacterized protein</fullName>
    </submittedName>
</protein>